<organism evidence="2">
    <name type="scientific">Alkalihalophilus sp. As8PL</name>
    <dbReference type="NCBI Taxonomy" id="3237103"/>
    <lineage>
        <taxon>Bacteria</taxon>
        <taxon>Bacillati</taxon>
        <taxon>Bacillota</taxon>
        <taxon>Bacilli</taxon>
        <taxon>Bacillales</taxon>
        <taxon>Bacillaceae</taxon>
        <taxon>Alkalihalophilus</taxon>
    </lineage>
</organism>
<gene>
    <name evidence="2" type="ORF">AB3N04_04415</name>
</gene>
<sequence>MKGLLTRSMERREKVEMIYLSAKGEVTQRVIDVVNMNDQHVIAYCYTRKERRLFKLDNILSVSNKVRRFAQ</sequence>
<protein>
    <submittedName>
        <fullName evidence="2">WYL domain-containing protein</fullName>
    </submittedName>
</protein>
<dbReference type="AlphaFoldDB" id="A0AB39BWB0"/>
<dbReference type="InterPro" id="IPR026881">
    <property type="entry name" value="WYL_dom"/>
</dbReference>
<reference evidence="2" key="1">
    <citation type="submission" date="2024-07" db="EMBL/GenBank/DDBJ databases">
        <title>Identification and characteristics of an arsenic-resistant bacterial isolate, which belongs to a novel species.</title>
        <authorList>
            <person name="Juszczyk A."/>
            <person name="Kowalczyk A."/>
            <person name="Was K."/>
            <person name="Kosowicz W."/>
            <person name="Budzyn A."/>
            <person name="Latowski D."/>
        </authorList>
    </citation>
    <scope>NUCLEOTIDE SEQUENCE</scope>
    <source>
        <strain evidence="2">As8PL</strain>
    </source>
</reference>
<name>A0AB39BWB0_9BACI</name>
<feature type="domain" description="WYL" evidence="1">
    <location>
        <begin position="5"/>
        <end position="62"/>
    </location>
</feature>
<dbReference type="EMBL" id="CP162551">
    <property type="protein sequence ID" value="XDI37566.1"/>
    <property type="molecule type" value="Genomic_DNA"/>
</dbReference>
<proteinExistence type="predicted"/>
<accession>A0AB39BWB0</accession>
<dbReference type="PROSITE" id="PS52050">
    <property type="entry name" value="WYL"/>
    <property type="match status" value="1"/>
</dbReference>
<evidence type="ECO:0000313" key="2">
    <source>
        <dbReference type="EMBL" id="XDI37566.1"/>
    </source>
</evidence>
<dbReference type="Pfam" id="PF13280">
    <property type="entry name" value="WYL"/>
    <property type="match status" value="1"/>
</dbReference>
<dbReference type="RefSeq" id="WP_368504899.1">
    <property type="nucleotide sequence ID" value="NZ_CP162551.1"/>
</dbReference>
<evidence type="ECO:0000259" key="1">
    <source>
        <dbReference type="Pfam" id="PF13280"/>
    </source>
</evidence>